<sequence>MQESGTNEVPVYTIIQADGLYPDDTVEQEIFTSASKYPYQVRYVQTDLYPTGAPTPKPWSDIPQSLRDRVDGVMVLKMRFTAEDLELFPRLKV</sequence>
<dbReference type="GeneID" id="27345831"/>
<dbReference type="STRING" id="569365.A0A0D2CTA5"/>
<dbReference type="RefSeq" id="XP_016247050.1">
    <property type="nucleotide sequence ID" value="XM_016393631.1"/>
</dbReference>
<dbReference type="EMBL" id="KN847043">
    <property type="protein sequence ID" value="KIW26834.1"/>
    <property type="molecule type" value="Genomic_DNA"/>
</dbReference>
<name>A0A0D2CTA5_9EURO</name>
<proteinExistence type="predicted"/>
<dbReference type="VEuPathDB" id="FungiDB:PV07_06637"/>
<organism evidence="1 2">
    <name type="scientific">Cladophialophora immunda</name>
    <dbReference type="NCBI Taxonomy" id="569365"/>
    <lineage>
        <taxon>Eukaryota</taxon>
        <taxon>Fungi</taxon>
        <taxon>Dikarya</taxon>
        <taxon>Ascomycota</taxon>
        <taxon>Pezizomycotina</taxon>
        <taxon>Eurotiomycetes</taxon>
        <taxon>Chaetothyriomycetidae</taxon>
        <taxon>Chaetothyriales</taxon>
        <taxon>Herpotrichiellaceae</taxon>
        <taxon>Cladophialophora</taxon>
    </lineage>
</organism>
<accession>A0A0D2CTA5</accession>
<dbReference type="HOGENOM" id="CLU_172683_0_0_1"/>
<protein>
    <submittedName>
        <fullName evidence="1">Uncharacterized protein</fullName>
    </submittedName>
</protein>
<evidence type="ECO:0000313" key="1">
    <source>
        <dbReference type="EMBL" id="KIW26834.1"/>
    </source>
</evidence>
<evidence type="ECO:0000313" key="2">
    <source>
        <dbReference type="Proteomes" id="UP000054466"/>
    </source>
</evidence>
<keyword evidence="2" id="KW-1185">Reference proteome</keyword>
<gene>
    <name evidence="1" type="ORF">PV07_06637</name>
</gene>
<dbReference type="Proteomes" id="UP000054466">
    <property type="component" value="Unassembled WGS sequence"/>
</dbReference>
<reference evidence="1 2" key="1">
    <citation type="submission" date="2015-01" db="EMBL/GenBank/DDBJ databases">
        <title>The Genome Sequence of Cladophialophora immunda CBS83496.</title>
        <authorList>
            <consortium name="The Broad Institute Genomics Platform"/>
            <person name="Cuomo C."/>
            <person name="de Hoog S."/>
            <person name="Gorbushina A."/>
            <person name="Stielow B."/>
            <person name="Teixiera M."/>
            <person name="Abouelleil A."/>
            <person name="Chapman S.B."/>
            <person name="Priest M."/>
            <person name="Young S.K."/>
            <person name="Wortman J."/>
            <person name="Nusbaum C."/>
            <person name="Birren B."/>
        </authorList>
    </citation>
    <scope>NUCLEOTIDE SEQUENCE [LARGE SCALE GENOMIC DNA]</scope>
    <source>
        <strain evidence="1 2">CBS 83496</strain>
    </source>
</reference>
<dbReference type="AlphaFoldDB" id="A0A0D2CTA5"/>
<dbReference type="OrthoDB" id="4540384at2759"/>